<keyword evidence="2" id="KW-0560">Oxidoreductase</keyword>
<dbReference type="Pfam" id="PF00106">
    <property type="entry name" value="adh_short"/>
    <property type="match status" value="1"/>
</dbReference>
<dbReference type="Gene3D" id="3.40.50.720">
    <property type="entry name" value="NAD(P)-binding Rossmann-like Domain"/>
    <property type="match status" value="1"/>
</dbReference>
<proteinExistence type="inferred from homology"/>
<dbReference type="PANTHER" id="PTHR42901:SF1">
    <property type="entry name" value="ALCOHOL DEHYDROGENASE"/>
    <property type="match status" value="1"/>
</dbReference>
<dbReference type="OrthoDB" id="9803333at2"/>
<evidence type="ECO:0000313" key="3">
    <source>
        <dbReference type="EMBL" id="TQM33073.1"/>
    </source>
</evidence>
<evidence type="ECO:0000313" key="4">
    <source>
        <dbReference type="Proteomes" id="UP000316331"/>
    </source>
</evidence>
<reference evidence="3 4" key="1">
    <citation type="submission" date="2019-06" db="EMBL/GenBank/DDBJ databases">
        <title>Sequencing the genomes of 1000 actinobacteria strains.</title>
        <authorList>
            <person name="Klenk H.-P."/>
        </authorList>
    </citation>
    <scope>NUCLEOTIDE SEQUENCE [LARGE SCALE GENOMIC DNA]</scope>
    <source>
        <strain evidence="3 4">DSM 103495</strain>
    </source>
</reference>
<dbReference type="AlphaFoldDB" id="A0A543FGT7"/>
<keyword evidence="4" id="KW-1185">Reference proteome</keyword>
<comment type="similarity">
    <text evidence="1">Belongs to the short-chain dehydrogenases/reductases (SDR) family.</text>
</comment>
<accession>A0A543FGT7</accession>
<organism evidence="3 4">
    <name type="scientific">Nocardia bhagyanarayanae</name>
    <dbReference type="NCBI Taxonomy" id="1215925"/>
    <lineage>
        <taxon>Bacteria</taxon>
        <taxon>Bacillati</taxon>
        <taxon>Actinomycetota</taxon>
        <taxon>Actinomycetes</taxon>
        <taxon>Mycobacteriales</taxon>
        <taxon>Nocardiaceae</taxon>
        <taxon>Nocardia</taxon>
    </lineage>
</organism>
<evidence type="ECO:0000256" key="1">
    <source>
        <dbReference type="ARBA" id="ARBA00006484"/>
    </source>
</evidence>
<evidence type="ECO:0000256" key="2">
    <source>
        <dbReference type="ARBA" id="ARBA00023002"/>
    </source>
</evidence>
<dbReference type="GO" id="GO:0016491">
    <property type="term" value="F:oxidoreductase activity"/>
    <property type="evidence" value="ECO:0007669"/>
    <property type="project" value="UniProtKB-KW"/>
</dbReference>
<dbReference type="PANTHER" id="PTHR42901">
    <property type="entry name" value="ALCOHOL DEHYDROGENASE"/>
    <property type="match status" value="1"/>
</dbReference>
<protein>
    <submittedName>
        <fullName evidence="3">Short subunit dehydrogenase</fullName>
    </submittedName>
</protein>
<dbReference type="InterPro" id="IPR002347">
    <property type="entry name" value="SDR_fam"/>
</dbReference>
<name>A0A543FGT7_9NOCA</name>
<dbReference type="InterPro" id="IPR036291">
    <property type="entry name" value="NAD(P)-bd_dom_sf"/>
</dbReference>
<comment type="caution">
    <text evidence="3">The sequence shown here is derived from an EMBL/GenBank/DDBJ whole genome shotgun (WGS) entry which is preliminary data.</text>
</comment>
<dbReference type="EMBL" id="VFPG01000001">
    <property type="protein sequence ID" value="TQM33073.1"/>
    <property type="molecule type" value="Genomic_DNA"/>
</dbReference>
<sequence>MPRLAGTVALVTGASSGIGRATAVELARQGASVAVVGRRKDRLSEVADQIAAAELLVRPTEQI</sequence>
<gene>
    <name evidence="3" type="ORF">FB390_4786</name>
</gene>
<dbReference type="Proteomes" id="UP000316331">
    <property type="component" value="Unassembled WGS sequence"/>
</dbReference>
<dbReference type="SUPFAM" id="SSF51735">
    <property type="entry name" value="NAD(P)-binding Rossmann-fold domains"/>
    <property type="match status" value="1"/>
</dbReference>